<keyword evidence="3" id="KW-1185">Reference proteome</keyword>
<dbReference type="EMBL" id="FWXH01000008">
    <property type="protein sequence ID" value="SMC25159.1"/>
    <property type="molecule type" value="Genomic_DNA"/>
</dbReference>
<gene>
    <name evidence="2" type="ORF">SAMN02745134_02379</name>
</gene>
<dbReference type="PANTHER" id="PTHR42956">
    <property type="entry name" value="NITROGENASE IRON-MOLYBDENUM COFACTOR BIOSYNTHESIS PROTEIN NIFE"/>
    <property type="match status" value="1"/>
</dbReference>
<proteinExistence type="predicted"/>
<dbReference type="AlphaFoldDB" id="A0A1W1XME6"/>
<dbReference type="SUPFAM" id="SSF53807">
    <property type="entry name" value="Helical backbone' metal receptor"/>
    <property type="match status" value="1"/>
</dbReference>
<evidence type="ECO:0000259" key="1">
    <source>
        <dbReference type="Pfam" id="PF00148"/>
    </source>
</evidence>
<dbReference type="Pfam" id="PF00148">
    <property type="entry name" value="Oxidored_nitro"/>
    <property type="match status" value="1"/>
</dbReference>
<name>A0A1W1XME6_9CLOT</name>
<reference evidence="2 3" key="1">
    <citation type="submission" date="2017-04" db="EMBL/GenBank/DDBJ databases">
        <authorList>
            <person name="Afonso C.L."/>
            <person name="Miller P.J."/>
            <person name="Scott M.A."/>
            <person name="Spackman E."/>
            <person name="Goraichik I."/>
            <person name="Dimitrov K.M."/>
            <person name="Suarez D.L."/>
            <person name="Swayne D.E."/>
        </authorList>
    </citation>
    <scope>NUCLEOTIDE SEQUENCE [LARGE SCALE GENOMIC DNA]</scope>
    <source>
        <strain evidence="2 3">DSM 12555</strain>
    </source>
</reference>
<evidence type="ECO:0000313" key="2">
    <source>
        <dbReference type="EMBL" id="SMC25159.1"/>
    </source>
</evidence>
<dbReference type="GO" id="GO:0016491">
    <property type="term" value="F:oxidoreductase activity"/>
    <property type="evidence" value="ECO:0007669"/>
    <property type="project" value="InterPro"/>
</dbReference>
<dbReference type="InterPro" id="IPR000510">
    <property type="entry name" value="Nase/OxRdtase_comp1"/>
</dbReference>
<evidence type="ECO:0000313" key="3">
    <source>
        <dbReference type="Proteomes" id="UP000192468"/>
    </source>
</evidence>
<dbReference type="Gene3D" id="3.40.50.1980">
    <property type="entry name" value="Nitrogenase molybdenum iron protein domain"/>
    <property type="match status" value="3"/>
</dbReference>
<dbReference type="PANTHER" id="PTHR42956:SF1">
    <property type="entry name" value="NITROGENASE IRON-MOLYBDENUM COFACTOR BIOSYNTHESIS PROTEIN NIFE"/>
    <property type="match status" value="1"/>
</dbReference>
<accession>A0A1W1XME6</accession>
<feature type="domain" description="Nitrogenase/oxidoreductase component 1" evidence="1">
    <location>
        <begin position="52"/>
        <end position="454"/>
    </location>
</feature>
<dbReference type="Proteomes" id="UP000192468">
    <property type="component" value="Unassembled WGS sequence"/>
</dbReference>
<dbReference type="InterPro" id="IPR049939">
    <property type="entry name" value="NifE-like"/>
</dbReference>
<protein>
    <submittedName>
        <fullName evidence="2">Nitrogenase molybdenum-iron protein alpha chain</fullName>
    </submittedName>
</protein>
<dbReference type="OrthoDB" id="9767044at2"/>
<organism evidence="2 3">
    <name type="scientific">Clostridium acidisoli DSM 12555</name>
    <dbReference type="NCBI Taxonomy" id="1121291"/>
    <lineage>
        <taxon>Bacteria</taxon>
        <taxon>Bacillati</taxon>
        <taxon>Bacillota</taxon>
        <taxon>Clostridia</taxon>
        <taxon>Eubacteriales</taxon>
        <taxon>Clostridiaceae</taxon>
        <taxon>Clostridium</taxon>
    </lineage>
</organism>
<sequence length="489" mass="54522">MSINIKRIEAETRENRLGSITGYTGTIKDLVRQTSCGCLKNKERCFSQASNCSSGCAQGYLSGIIDAAIVNHGAIGCSADVIGENTTLKWGQNIRNLEHSNVKIINTNMTENTTVFGGIDKLKEGIWEAYKRFNPKAIFITTSCASAIIGDDVKSIADEIEKEIKIPVVPVFCEGFRSKIWASGFDSAFHAVLTRIIKPPKQKRSNIVNMINFNGSARDYIIEILSNIGLVPQFGLRYSTIDEISRMSESAATISICGTLGSYLGNGLEQKFGVPYVKSIQPHGIAGMDSWLRALAKITNKEKEVEDYIKNEKLRIAPELEEIRNKLKGKKAVIGMGPSFAHNYIRVLKELGVEVIWGISWHFDQHYDHGNIPESTVALSTIEEETPISVCDQQNFEILNLLNKLKPDLYVARHPGTTVWPTKMGIPSIMLADEYSAFGYRGIIDFGYRLIDTLANNSLAQNLSSRIKLPYSKWWFEQDAFKFLENEVG</sequence>
<dbReference type="STRING" id="1121291.SAMN02745134_02379"/>
<dbReference type="RefSeq" id="WP_084116203.1">
    <property type="nucleotide sequence ID" value="NZ_FWXH01000008.1"/>
</dbReference>